<protein>
    <submittedName>
        <fullName evidence="1">P33</fullName>
    </submittedName>
</protein>
<dbReference type="InterPro" id="IPR018330">
    <property type="entry name" value="RecT_fam"/>
</dbReference>
<keyword evidence="2" id="KW-1185">Reference proteome</keyword>
<dbReference type="AlphaFoldDB" id="A0A0S4SU65"/>
<dbReference type="Proteomes" id="UP000052237">
    <property type="component" value="Unassembled WGS sequence"/>
</dbReference>
<dbReference type="Pfam" id="PF03837">
    <property type="entry name" value="RecT"/>
    <property type="match status" value="1"/>
</dbReference>
<evidence type="ECO:0000313" key="1">
    <source>
        <dbReference type="EMBL" id="CUU89711.1"/>
    </source>
</evidence>
<dbReference type="GO" id="GO:0006259">
    <property type="term" value="P:DNA metabolic process"/>
    <property type="evidence" value="ECO:0007669"/>
    <property type="project" value="InterPro"/>
</dbReference>
<dbReference type="RefSeq" id="WP_059435466.1">
    <property type="nucleotide sequence ID" value="NZ_FAVB01000007.1"/>
</dbReference>
<reference evidence="1 2" key="1">
    <citation type="submission" date="2015-11" db="EMBL/GenBank/DDBJ databases">
        <authorList>
            <consortium name="Pathogen Informatics"/>
        </authorList>
    </citation>
    <scope>NUCLEOTIDE SEQUENCE [LARGE SCALE GENOMIC DNA]</scope>
    <source>
        <strain evidence="1 2">006A-0059</strain>
    </source>
</reference>
<proteinExistence type="predicted"/>
<dbReference type="GO" id="GO:0003677">
    <property type="term" value="F:DNA binding"/>
    <property type="evidence" value="ECO:0007669"/>
    <property type="project" value="InterPro"/>
</dbReference>
<name>A0A0S4SU65_CAMHY</name>
<comment type="caution">
    <text evidence="1">The sequence shown here is derived from an EMBL/GenBank/DDBJ whole genome shotgun (WGS) entry which is preliminary data.</text>
</comment>
<dbReference type="NCBIfam" id="TIGR00616">
    <property type="entry name" value="rect"/>
    <property type="match status" value="1"/>
</dbReference>
<dbReference type="EMBL" id="FAVB01000007">
    <property type="protein sequence ID" value="CUU89711.1"/>
    <property type="molecule type" value="Genomic_DNA"/>
</dbReference>
<evidence type="ECO:0000313" key="2">
    <source>
        <dbReference type="Proteomes" id="UP000052237"/>
    </source>
</evidence>
<dbReference type="InterPro" id="IPR004590">
    <property type="entry name" value="ssDNA_annealing_RecT"/>
</dbReference>
<accession>A0A0S4SU65</accession>
<sequence>MAFNLQNNNNANNGSNGVAEIRRLVKTKSEALLSAFGGNQNKVIKFESNLVRLYSTTTLKDCTPISVFGAAIQAAYLNLDLDPILGQAYVIARKGKATFQTGYQGLIELIRRSGELQNFNTVLVYDKEDFSLEYTIDGIKFKHTPKSPSNRGSKIVGGYLIAQLKNGGTHFEWMWYEEIDAIAQASTGYNTDYSPWKTSFEAMAKKTIIRRAAKYLPKTIELAKIISIEESQEIGKNINYENAIDGEISFDENEPAVNQITGEVKQENKNENTLLDNVF</sequence>
<organism evidence="1 2">
    <name type="scientific">Campylobacter hyointestinalis subsp. hyointestinalis</name>
    <dbReference type="NCBI Taxonomy" id="91352"/>
    <lineage>
        <taxon>Bacteria</taxon>
        <taxon>Pseudomonadati</taxon>
        <taxon>Campylobacterota</taxon>
        <taxon>Epsilonproteobacteria</taxon>
        <taxon>Campylobacterales</taxon>
        <taxon>Campylobacteraceae</taxon>
        <taxon>Campylobacter</taxon>
    </lineage>
</organism>
<gene>
    <name evidence="1" type="primary">recT</name>
    <name evidence="1" type="ORF">ERS686654_02017</name>
</gene>